<dbReference type="GO" id="GO:0016301">
    <property type="term" value="F:kinase activity"/>
    <property type="evidence" value="ECO:0007669"/>
    <property type="project" value="UniProtKB-KW"/>
</dbReference>
<evidence type="ECO:0000313" key="4">
    <source>
        <dbReference type="RefSeq" id="XP_052739532.1"/>
    </source>
</evidence>
<dbReference type="PROSITE" id="PS50011">
    <property type="entry name" value="PROTEIN_KINASE_DOM"/>
    <property type="match status" value="1"/>
</dbReference>
<dbReference type="GeneID" id="112058083"/>
<dbReference type="InterPro" id="IPR011009">
    <property type="entry name" value="Kinase-like_dom_sf"/>
</dbReference>
<feature type="domain" description="Protein kinase" evidence="2">
    <location>
        <begin position="1"/>
        <end position="282"/>
    </location>
</feature>
<proteinExistence type="inferred from homology"/>
<evidence type="ECO:0000313" key="3">
    <source>
        <dbReference type="Proteomes" id="UP001652582"/>
    </source>
</evidence>
<protein>
    <submittedName>
        <fullName evidence="4">STE20-related kinase adapter protein alpha isoform X2</fullName>
    </submittedName>
</protein>
<keyword evidence="3" id="KW-1185">Reference proteome</keyword>
<accession>A0ABM3LKD3</accession>
<evidence type="ECO:0000256" key="1">
    <source>
        <dbReference type="ARBA" id="ARBA00008874"/>
    </source>
</evidence>
<dbReference type="InterPro" id="IPR047173">
    <property type="entry name" value="STRAD_A/B-like"/>
</dbReference>
<dbReference type="Gene3D" id="3.30.200.20">
    <property type="entry name" value="Phosphorylase Kinase, domain 1"/>
    <property type="match status" value="1"/>
</dbReference>
<dbReference type="Proteomes" id="UP001652582">
    <property type="component" value="Chromosome 9"/>
</dbReference>
<comment type="similarity">
    <text evidence="1">Belongs to the protein kinase superfamily. STE Ser/Thr protein kinase family. STE20 subfamily.</text>
</comment>
<name>A0ABM3LKD3_BICAN</name>
<dbReference type="PANTHER" id="PTHR48014">
    <property type="entry name" value="SERINE/THREONINE-PROTEIN KINASE FRAY2"/>
    <property type="match status" value="1"/>
</dbReference>
<dbReference type="RefSeq" id="XP_052739532.1">
    <property type="nucleotide sequence ID" value="XM_052883572.1"/>
</dbReference>
<evidence type="ECO:0000259" key="2">
    <source>
        <dbReference type="PROSITE" id="PS50011"/>
    </source>
</evidence>
<organism evidence="3 4">
    <name type="scientific">Bicyclus anynana</name>
    <name type="common">Squinting bush brown butterfly</name>
    <dbReference type="NCBI Taxonomy" id="110368"/>
    <lineage>
        <taxon>Eukaryota</taxon>
        <taxon>Metazoa</taxon>
        <taxon>Ecdysozoa</taxon>
        <taxon>Arthropoda</taxon>
        <taxon>Hexapoda</taxon>
        <taxon>Insecta</taxon>
        <taxon>Pterygota</taxon>
        <taxon>Neoptera</taxon>
        <taxon>Endopterygota</taxon>
        <taxon>Lepidoptera</taxon>
        <taxon>Glossata</taxon>
        <taxon>Ditrysia</taxon>
        <taxon>Papilionoidea</taxon>
        <taxon>Nymphalidae</taxon>
        <taxon>Satyrinae</taxon>
        <taxon>Satyrini</taxon>
        <taxon>Mycalesina</taxon>
        <taxon>Bicyclus</taxon>
    </lineage>
</organism>
<dbReference type="PANTHER" id="PTHR48014:SF21">
    <property type="entry name" value="SERINE_THREONINE-PROTEIN KINASE FRAY2"/>
    <property type="match status" value="1"/>
</dbReference>
<dbReference type="InterPro" id="IPR000719">
    <property type="entry name" value="Prot_kinase_dom"/>
</dbReference>
<reference evidence="4" key="1">
    <citation type="submission" date="2025-08" db="UniProtKB">
        <authorList>
            <consortium name="RefSeq"/>
        </authorList>
    </citation>
    <scope>IDENTIFICATION</scope>
</reference>
<gene>
    <name evidence="4" type="primary">LOC112058083</name>
</gene>
<dbReference type="SUPFAM" id="SSF56112">
    <property type="entry name" value="Protein kinase-like (PK-like)"/>
    <property type="match status" value="1"/>
</dbReference>
<keyword evidence="4" id="KW-0418">Kinase</keyword>
<sequence length="330" mass="37196">MFHPNINEYQLTSIIAECCGGVAVVYSAVCKSYNENVAIKRYFVDKSKEKANLIQQDILTRKELQHPNILPYLTSFVHGRELYVVSPLMNLGSCRDILDRSVRASHVLLDSNGNVRVSGLRSAASMMVRGRRQKQLHSLPPPDHDNANLMWLSPELLEQNLKGYNEQSDIYSLGVLCCELGNGAVPFAEVPTTLMFTEKVRGSRPQLLDCSSFPEPLDDGEMKSMYNTDSGVGDSAEGMSRLRAAYAARKLSDNFHHLSDQLLQRDPELRPSATQLLNHPFFKQIRKTDFLPSLIGRVKPIKPDPDDISALILQEKLSEMEIEKTTEWDF</sequence>
<dbReference type="Gene3D" id="1.10.510.10">
    <property type="entry name" value="Transferase(Phosphotransferase) domain 1"/>
    <property type="match status" value="1"/>
</dbReference>
<dbReference type="Pfam" id="PF00069">
    <property type="entry name" value="Pkinase"/>
    <property type="match status" value="2"/>
</dbReference>
<keyword evidence="4" id="KW-0808">Transferase</keyword>